<dbReference type="PANTHER" id="PTHR11557">
    <property type="entry name" value="PORPHOBILINOGEN DEAMINASE"/>
    <property type="match status" value="1"/>
</dbReference>
<keyword evidence="11" id="KW-1185">Reference proteome</keyword>
<dbReference type="EC" id="2.5.1.61" evidence="7"/>
<dbReference type="AlphaFoldDB" id="A0A2H1EJ59"/>
<dbReference type="Pfam" id="PF03900">
    <property type="entry name" value="Porphobil_deamC"/>
    <property type="match status" value="1"/>
</dbReference>
<comment type="function">
    <text evidence="1 7">Tetrapolymerization of the monopyrrole PBG into the hydroxymethylbilane pre-uroporphyrinogen in several discrete steps.</text>
</comment>
<dbReference type="GO" id="GO:0005737">
    <property type="term" value="C:cytoplasm"/>
    <property type="evidence" value="ECO:0007669"/>
    <property type="project" value="UniProtKB-UniRule"/>
</dbReference>
<keyword evidence="5 7" id="KW-0627">Porphyrin biosynthesis</keyword>
<dbReference type="Gene3D" id="3.30.160.40">
    <property type="entry name" value="Porphobilinogen deaminase, C-terminal domain"/>
    <property type="match status" value="1"/>
</dbReference>
<evidence type="ECO:0000256" key="5">
    <source>
        <dbReference type="ARBA" id="ARBA00023244"/>
    </source>
</evidence>
<dbReference type="Pfam" id="PF01379">
    <property type="entry name" value="Porphobil_deam"/>
    <property type="match status" value="1"/>
</dbReference>
<comment type="cofactor">
    <cofactor evidence="7">
        <name>dipyrromethane</name>
        <dbReference type="ChEBI" id="CHEBI:60342"/>
    </cofactor>
    <text evidence="7">Binds 1 dipyrromethane group covalently.</text>
</comment>
<comment type="miscellaneous">
    <text evidence="7">The porphobilinogen subunits are added to the dipyrromethane group.</text>
</comment>
<feature type="domain" description="Porphobilinogen deaminase N-terminal" evidence="8">
    <location>
        <begin position="4"/>
        <end position="207"/>
    </location>
</feature>
<dbReference type="InterPro" id="IPR022417">
    <property type="entry name" value="Porphobilin_deaminase_N"/>
</dbReference>
<dbReference type="GO" id="GO:0004418">
    <property type="term" value="F:hydroxymethylbilane synthase activity"/>
    <property type="evidence" value="ECO:0007669"/>
    <property type="project" value="UniProtKB-UniRule"/>
</dbReference>
<dbReference type="CDD" id="cd13644">
    <property type="entry name" value="PBP2_HemC_archaea"/>
    <property type="match status" value="1"/>
</dbReference>
<dbReference type="InterPro" id="IPR036803">
    <property type="entry name" value="Porphobilinogen_deaminase_C_sf"/>
</dbReference>
<dbReference type="PANTHER" id="PTHR11557:SF0">
    <property type="entry name" value="PORPHOBILINOGEN DEAMINASE"/>
    <property type="match status" value="1"/>
</dbReference>
<evidence type="ECO:0000256" key="6">
    <source>
        <dbReference type="ARBA" id="ARBA00048169"/>
    </source>
</evidence>
<evidence type="ECO:0000256" key="3">
    <source>
        <dbReference type="ARBA" id="ARBA00005638"/>
    </source>
</evidence>
<protein>
    <recommendedName>
        <fullName evidence="7">Probable porphobilinogen deaminase</fullName>
        <shortName evidence="7">PBG</shortName>
        <ecNumber evidence="7">2.5.1.61</ecNumber>
    </recommendedName>
    <alternativeName>
        <fullName evidence="7">Hydroxymethylbilane synthase</fullName>
        <shortName evidence="7">HMBS</shortName>
    </alternativeName>
    <alternativeName>
        <fullName evidence="7">Pre-uroporphyrinogen synthase</fullName>
    </alternativeName>
</protein>
<evidence type="ECO:0000313" key="10">
    <source>
        <dbReference type="EMBL" id="SHO48086.1"/>
    </source>
</evidence>
<evidence type="ECO:0000256" key="2">
    <source>
        <dbReference type="ARBA" id="ARBA00004735"/>
    </source>
</evidence>
<evidence type="ECO:0000256" key="1">
    <source>
        <dbReference type="ARBA" id="ARBA00002869"/>
    </source>
</evidence>
<sequence>MMYTIGTRGSQLSLTQTRWVVSEIKKKLPDAEFQIITIKTQGDTDARPLFTINQKGIFEKEIDRAVAEKKVDFAVHSLKDVPAELPDDLVLACIPKREEANDVFITNDANTLETIKKGAIIGTSSLRRAVQIRRIRPDVTVKPIRGNIETRIQKVKNGEFDGVVLAQAGISRLNLDVQFQRLPMDTFPPSPGQGALGIVSRRDNLQLIELLKKIEDPETRNAIEAERALSMFVDSGCRFPVGAFAHKENDRLRLKVIVYSVDGSKSIMVEKDSDARKANDLGREVAAELKEKGIADIAMNWREKVEEWNAK</sequence>
<comment type="catalytic activity">
    <reaction evidence="6 7">
        <text>4 porphobilinogen + H2O = hydroxymethylbilane + 4 NH4(+)</text>
        <dbReference type="Rhea" id="RHEA:13185"/>
        <dbReference type="ChEBI" id="CHEBI:15377"/>
        <dbReference type="ChEBI" id="CHEBI:28938"/>
        <dbReference type="ChEBI" id="CHEBI:57845"/>
        <dbReference type="ChEBI" id="CHEBI:58126"/>
        <dbReference type="EC" id="2.5.1.61"/>
    </reaction>
</comment>
<dbReference type="Gene3D" id="3.40.190.10">
    <property type="entry name" value="Periplasmic binding protein-like II"/>
    <property type="match status" value="2"/>
</dbReference>
<dbReference type="SUPFAM" id="SSF54782">
    <property type="entry name" value="Porphobilinogen deaminase (hydroxymethylbilane synthase), C-terminal domain"/>
    <property type="match status" value="1"/>
</dbReference>
<evidence type="ECO:0000259" key="9">
    <source>
        <dbReference type="Pfam" id="PF03900"/>
    </source>
</evidence>
<dbReference type="OrthoDB" id="8042at2157"/>
<dbReference type="EMBL" id="FRFC01000009">
    <property type="protein sequence ID" value="SHO48086.1"/>
    <property type="molecule type" value="Genomic_DNA"/>
</dbReference>
<dbReference type="NCBIfam" id="TIGR00212">
    <property type="entry name" value="hemC"/>
    <property type="match status" value="1"/>
</dbReference>
<reference evidence="11" key="1">
    <citation type="submission" date="2016-12" db="EMBL/GenBank/DDBJ databases">
        <authorList>
            <person name="Herbold C."/>
        </authorList>
    </citation>
    <scope>NUCLEOTIDE SEQUENCE [LARGE SCALE GENOMIC DNA]</scope>
</reference>
<comment type="similarity">
    <text evidence="3 7">Belongs to the HMBS family.</text>
</comment>
<dbReference type="InterPro" id="IPR022418">
    <property type="entry name" value="Porphobilinogen_deaminase_C"/>
</dbReference>
<dbReference type="GO" id="GO:0006782">
    <property type="term" value="P:protoporphyrinogen IX biosynthetic process"/>
    <property type="evidence" value="ECO:0007669"/>
    <property type="project" value="UniProtKB-UniRule"/>
</dbReference>
<evidence type="ECO:0000256" key="7">
    <source>
        <dbReference type="HAMAP-Rule" id="MF_00260"/>
    </source>
</evidence>
<dbReference type="SUPFAM" id="SSF53850">
    <property type="entry name" value="Periplasmic binding protein-like II"/>
    <property type="match status" value="1"/>
</dbReference>
<proteinExistence type="inferred from homology"/>
<evidence type="ECO:0000256" key="4">
    <source>
        <dbReference type="ARBA" id="ARBA00022679"/>
    </source>
</evidence>
<dbReference type="InterPro" id="IPR000860">
    <property type="entry name" value="HemC"/>
</dbReference>
<evidence type="ECO:0000259" key="8">
    <source>
        <dbReference type="Pfam" id="PF01379"/>
    </source>
</evidence>
<dbReference type="HAMAP" id="MF_00260">
    <property type="entry name" value="Porphobil_deam"/>
    <property type="match status" value="1"/>
</dbReference>
<organism evidence="10 11">
    <name type="scientific">Nitrosotalea sinensis</name>
    <dbReference type="NCBI Taxonomy" id="1499975"/>
    <lineage>
        <taxon>Archaea</taxon>
        <taxon>Nitrososphaerota</taxon>
        <taxon>Nitrososphaeria</taxon>
        <taxon>Nitrosotaleales</taxon>
        <taxon>Nitrosotaleaceae</taxon>
        <taxon>Nitrosotalea</taxon>
    </lineage>
</organism>
<accession>A0A2H1EJ59</accession>
<feature type="domain" description="Porphobilinogen deaminase C-terminal" evidence="9">
    <location>
        <begin position="223"/>
        <end position="290"/>
    </location>
</feature>
<comment type="pathway">
    <text evidence="2">Porphyrin-containing compound metabolism; protoporphyrin-IX biosynthesis; coproporphyrinogen-III from 5-aminolevulinate: step 2/4.</text>
</comment>
<dbReference type="Proteomes" id="UP000232412">
    <property type="component" value="Unassembled WGS sequence"/>
</dbReference>
<dbReference type="PIRSF" id="PIRSF001438">
    <property type="entry name" value="4pyrrol_synth_OHMeBilane_synth"/>
    <property type="match status" value="1"/>
</dbReference>
<dbReference type="FunFam" id="3.40.190.10:FF:000005">
    <property type="entry name" value="Porphobilinogen deaminase"/>
    <property type="match status" value="1"/>
</dbReference>
<feature type="modified residue" description="S-(dipyrrolylmethanemethyl)cysteine" evidence="7">
    <location>
        <position position="237"/>
    </location>
</feature>
<name>A0A2H1EJ59_9ARCH</name>
<dbReference type="RefSeq" id="WP_101010951.1">
    <property type="nucleotide sequence ID" value="NZ_FRFC01000009.1"/>
</dbReference>
<dbReference type="FunFam" id="3.40.190.10:FF:000086">
    <property type="entry name" value="Probable porphobilinogen deaminase"/>
    <property type="match status" value="1"/>
</dbReference>
<evidence type="ECO:0000313" key="11">
    <source>
        <dbReference type="Proteomes" id="UP000232412"/>
    </source>
</evidence>
<dbReference type="PRINTS" id="PR00151">
    <property type="entry name" value="PORPHBDMNASE"/>
</dbReference>
<gene>
    <name evidence="7 10" type="primary">hemC</name>
    <name evidence="10" type="ORF">NSIN_80112</name>
</gene>
<keyword evidence="4 7" id="KW-0808">Transferase</keyword>